<dbReference type="GO" id="GO:0004180">
    <property type="term" value="F:carboxypeptidase activity"/>
    <property type="evidence" value="ECO:0007669"/>
    <property type="project" value="UniProtKB-KW"/>
</dbReference>
<feature type="chain" id="PRO_5016289397" evidence="5">
    <location>
        <begin position="23"/>
        <end position="806"/>
    </location>
</feature>
<comment type="caution">
    <text evidence="7">The sequence shown here is derived from an EMBL/GenBank/DDBJ whole genome shotgun (WGS) entry which is preliminary data.</text>
</comment>
<dbReference type="Gene3D" id="2.40.170.20">
    <property type="entry name" value="TonB-dependent receptor, beta-barrel domain"/>
    <property type="match status" value="1"/>
</dbReference>
<dbReference type="Proteomes" id="UP000249547">
    <property type="component" value="Unassembled WGS sequence"/>
</dbReference>
<evidence type="ECO:0000256" key="2">
    <source>
        <dbReference type="ARBA" id="ARBA00023136"/>
    </source>
</evidence>
<keyword evidence="7" id="KW-0121">Carboxypeptidase</keyword>
<dbReference type="InterPro" id="IPR041700">
    <property type="entry name" value="OMP_b-brl_3"/>
</dbReference>
<keyword evidence="5" id="KW-0732">Signal</keyword>
<name>A0A327R4C9_9BACT</name>
<evidence type="ECO:0000259" key="6">
    <source>
        <dbReference type="Pfam" id="PF14905"/>
    </source>
</evidence>
<dbReference type="EMBL" id="QLLL01000001">
    <property type="protein sequence ID" value="RAJ11065.1"/>
    <property type="molecule type" value="Genomic_DNA"/>
</dbReference>
<dbReference type="Gene3D" id="2.60.40.1120">
    <property type="entry name" value="Carboxypeptidase-like, regulatory domain"/>
    <property type="match status" value="1"/>
</dbReference>
<protein>
    <submittedName>
        <fullName evidence="7">Carboxypeptidase-like protein</fullName>
    </submittedName>
</protein>
<dbReference type="InterPro" id="IPR036942">
    <property type="entry name" value="Beta-barrel_TonB_sf"/>
</dbReference>
<dbReference type="Pfam" id="PF14905">
    <property type="entry name" value="OMP_b-brl_3"/>
    <property type="match status" value="1"/>
</dbReference>
<dbReference type="AlphaFoldDB" id="A0A327R4C9"/>
<sequence>MKSIKRHLILGAFLVTGFAANAQTIKGSIADAGSKQGLPSATVTLSATNSTPIIKTTNDKGEFVFNSLKNGAYSLRVTFMGFKDTTIANIAVNNNTINIPTILLNSTSSSLKAVEVKTTPPLITMSGDKMTMNVAGSPAATGSTAYELIQKAPGVVIENQSNKLTLNGKPVTVYIDGRPSRLSPDDLKNQLSGMSANNIDKLEIMSNPSVKYDAQDGAIINIKFVKNKNFGTNGTLTLGGGAGVFPRGNGGITLNNRNKKVNIYGGYDYLYTKTRNNAISDRYFTNNYVIHDVNPVDEKAQTHNVKVGVDYDLNSKNSFGVLLKGSFSDRDRLNENMTYLGFQGKQTDSTLSQINTGDVRTFNPSANAYYKYANALKRKEFTINFDYFNFNKDWYDGFNTAYFLPNSTSPFRQDALRNNSLSNINLYSLSADYERTTKFAKWEGGVKSTYTQTDNDLNWELLNTGKWENDVSKTNHFIYKENVNAAYLQGSKSIKKLALTAALRLEHTYAKGDLRATENSAASSFDRNYLQLFPSVNVNYNKDMAHIYSFSYRRSIQRFGYDIVNPFINYKNAYTYSQGNPNIKPMDLHAMEAGFIYKYTFITKVGWVHSGNALTMVYKQDEEKKTLVTTYDNLGKFNVAYASMVFTKMLYKKWQTMTMLNGLYFNVKDGSQGGFETNSFALMFNSTNTITLPKKFVLEVTGSASTPMVMGVTNIGAMASLDLGVKKTILKDKGSLKLGVTDIFHSRKVDYKVDYQNILNKVHSIPDSRVVNLTFNYSFGNKNVKQTKTRKSSIESENSRTNASGL</sequence>
<evidence type="ECO:0000256" key="5">
    <source>
        <dbReference type="SAM" id="SignalP"/>
    </source>
</evidence>
<gene>
    <name evidence="7" type="ORF">LX64_00672</name>
</gene>
<accession>A0A327R4C9</accession>
<dbReference type="GO" id="GO:0009279">
    <property type="term" value="C:cell outer membrane"/>
    <property type="evidence" value="ECO:0007669"/>
    <property type="project" value="UniProtKB-SubCell"/>
</dbReference>
<evidence type="ECO:0000313" key="7">
    <source>
        <dbReference type="EMBL" id="RAJ11065.1"/>
    </source>
</evidence>
<keyword evidence="7" id="KW-0645">Protease</keyword>
<dbReference type="OrthoDB" id="905812at2"/>
<dbReference type="SUPFAM" id="SSF56935">
    <property type="entry name" value="Porins"/>
    <property type="match status" value="1"/>
</dbReference>
<dbReference type="RefSeq" id="WP_111596164.1">
    <property type="nucleotide sequence ID" value="NZ_QLLL01000001.1"/>
</dbReference>
<feature type="signal peptide" evidence="5">
    <location>
        <begin position="1"/>
        <end position="22"/>
    </location>
</feature>
<dbReference type="Pfam" id="PF13620">
    <property type="entry name" value="CarboxypepD_reg"/>
    <property type="match status" value="1"/>
</dbReference>
<keyword evidence="7" id="KW-0378">Hydrolase</keyword>
<keyword evidence="2" id="KW-0472">Membrane</keyword>
<feature type="region of interest" description="Disordered" evidence="4">
    <location>
        <begin position="786"/>
        <end position="806"/>
    </location>
</feature>
<comment type="subcellular location">
    <subcellularLocation>
        <location evidence="1">Cell outer membrane</location>
    </subcellularLocation>
</comment>
<feature type="domain" description="Outer membrane protein beta-barrel" evidence="6">
    <location>
        <begin position="377"/>
        <end position="777"/>
    </location>
</feature>
<evidence type="ECO:0000256" key="1">
    <source>
        <dbReference type="ARBA" id="ARBA00004442"/>
    </source>
</evidence>
<organism evidence="7 8">
    <name type="scientific">Chitinophaga skermanii</name>
    <dbReference type="NCBI Taxonomy" id="331697"/>
    <lineage>
        <taxon>Bacteria</taxon>
        <taxon>Pseudomonadati</taxon>
        <taxon>Bacteroidota</taxon>
        <taxon>Chitinophagia</taxon>
        <taxon>Chitinophagales</taxon>
        <taxon>Chitinophagaceae</taxon>
        <taxon>Chitinophaga</taxon>
    </lineage>
</organism>
<keyword evidence="3" id="KW-0998">Cell outer membrane</keyword>
<keyword evidence="8" id="KW-1185">Reference proteome</keyword>
<reference evidence="7 8" key="1">
    <citation type="submission" date="2018-06" db="EMBL/GenBank/DDBJ databases">
        <title>Genomic Encyclopedia of Archaeal and Bacterial Type Strains, Phase II (KMG-II): from individual species to whole genera.</title>
        <authorList>
            <person name="Goeker M."/>
        </authorList>
    </citation>
    <scope>NUCLEOTIDE SEQUENCE [LARGE SCALE GENOMIC DNA]</scope>
    <source>
        <strain evidence="7 8">DSM 23857</strain>
    </source>
</reference>
<proteinExistence type="predicted"/>
<evidence type="ECO:0000256" key="4">
    <source>
        <dbReference type="SAM" id="MobiDB-lite"/>
    </source>
</evidence>
<dbReference type="InterPro" id="IPR008969">
    <property type="entry name" value="CarboxyPept-like_regulatory"/>
</dbReference>
<evidence type="ECO:0000256" key="3">
    <source>
        <dbReference type="ARBA" id="ARBA00023237"/>
    </source>
</evidence>
<evidence type="ECO:0000313" key="8">
    <source>
        <dbReference type="Proteomes" id="UP000249547"/>
    </source>
</evidence>
<dbReference type="SUPFAM" id="SSF49464">
    <property type="entry name" value="Carboxypeptidase regulatory domain-like"/>
    <property type="match status" value="1"/>
</dbReference>